<dbReference type="GO" id="GO:0016773">
    <property type="term" value="F:phosphotransferase activity, alcohol group as acceptor"/>
    <property type="evidence" value="ECO:0007669"/>
    <property type="project" value="UniProtKB-UniRule"/>
</dbReference>
<dbReference type="GO" id="GO:0016301">
    <property type="term" value="F:kinase activity"/>
    <property type="evidence" value="ECO:0007669"/>
    <property type="project" value="UniProtKB-KW"/>
</dbReference>
<dbReference type="GO" id="GO:0009254">
    <property type="term" value="P:peptidoglycan turnover"/>
    <property type="evidence" value="ECO:0007669"/>
    <property type="project" value="UniProtKB-UniRule"/>
</dbReference>
<sequence length="363" mass="40115">MKKELYIGVMSGTSLDAIDISLCAINKSSFKVVASKEYPYDEELKASVLKMISQNISLKEFGETDYRLGMMYVDAIRKFLKEFSLNTKNITAIGLHGQTIWHEPKSDYPFSLQIGNASLVAKQTGIDVVSDFRSGDIALGGEGAPFAPVFHKEMFSTLGKKTAILNLGGIANLTILQGGMLGYDLGPANILLDIWIKKNKNKKFDKDSKWAREGSVDFGLLSRFLDEDFFSKKAPKSTGRELFNEEWLELKLTNFSTKAQDVQRTLLELSVSIIAKEVKKYEIELLLACGGGANNAYLIELLAQKLDGIKVCTTDKFGVNGDFLEAMAFAYFAYKRISNEELHLKSVTGASRNGILGAVYAAD</sequence>
<name>A0A5P8P0C1_9BACT</name>
<organism evidence="2 3">
    <name type="scientific">Sulfurimonas lithotrophica</name>
    <dbReference type="NCBI Taxonomy" id="2590022"/>
    <lineage>
        <taxon>Bacteria</taxon>
        <taxon>Pseudomonadati</taxon>
        <taxon>Campylobacterota</taxon>
        <taxon>Epsilonproteobacteria</taxon>
        <taxon>Campylobacterales</taxon>
        <taxon>Sulfurimonadaceae</taxon>
        <taxon>Sulfurimonas</taxon>
    </lineage>
</organism>
<accession>A0A5P8P0C1</accession>
<protein>
    <recommendedName>
        <fullName evidence="1">Anhydro-N-acetylmuramic acid kinase</fullName>
        <ecNumber evidence="1">2.7.1.170</ecNumber>
    </recommendedName>
    <alternativeName>
        <fullName evidence="1">AnhMurNAc kinase</fullName>
    </alternativeName>
</protein>
<dbReference type="RefSeq" id="WP_152307092.1">
    <property type="nucleotide sequence ID" value="NZ_CP043617.1"/>
</dbReference>
<dbReference type="CDD" id="cd24050">
    <property type="entry name" value="ASKHA_NBD_ANMK"/>
    <property type="match status" value="1"/>
</dbReference>
<dbReference type="GO" id="GO:0005524">
    <property type="term" value="F:ATP binding"/>
    <property type="evidence" value="ECO:0007669"/>
    <property type="project" value="UniProtKB-UniRule"/>
</dbReference>
<dbReference type="KEGG" id="sulg:FJR48_05180"/>
<dbReference type="Proteomes" id="UP000326944">
    <property type="component" value="Chromosome"/>
</dbReference>
<dbReference type="AlphaFoldDB" id="A0A5P8P0C1"/>
<dbReference type="NCBIfam" id="NF007139">
    <property type="entry name" value="PRK09585.1-3"/>
    <property type="match status" value="1"/>
</dbReference>
<keyword evidence="3" id="KW-1185">Reference proteome</keyword>
<feature type="binding site" evidence="1">
    <location>
        <begin position="12"/>
        <end position="19"/>
    </location>
    <ligand>
        <name>ATP</name>
        <dbReference type="ChEBI" id="CHEBI:30616"/>
    </ligand>
</feature>
<gene>
    <name evidence="1" type="primary">anmK</name>
    <name evidence="2" type="ORF">FJR48_05180</name>
</gene>
<dbReference type="UniPathway" id="UPA00544"/>
<proteinExistence type="inferred from homology"/>
<dbReference type="InterPro" id="IPR005338">
    <property type="entry name" value="Anhydro_N_Ac-Mur_kinase"/>
</dbReference>
<dbReference type="EMBL" id="CP043617">
    <property type="protein sequence ID" value="QFR49149.1"/>
    <property type="molecule type" value="Genomic_DNA"/>
</dbReference>
<dbReference type="GO" id="GO:0097175">
    <property type="term" value="P:1,6-anhydro-N-acetyl-beta-muramic acid catabolic process"/>
    <property type="evidence" value="ECO:0007669"/>
    <property type="project" value="UniProtKB-UniRule"/>
</dbReference>
<comment type="similarity">
    <text evidence="1">Belongs to the anhydro-N-acetylmuramic acid kinase family.</text>
</comment>
<dbReference type="EC" id="2.7.1.170" evidence="1"/>
<evidence type="ECO:0000313" key="2">
    <source>
        <dbReference type="EMBL" id="QFR49149.1"/>
    </source>
</evidence>
<keyword evidence="1" id="KW-0547">Nucleotide-binding</keyword>
<reference evidence="2 3" key="1">
    <citation type="submission" date="2019-09" db="EMBL/GenBank/DDBJ databases">
        <title>Sulfurimonas gotlandica sp. nov., a chemoautotrophic and psychrotolerant epsilonproteobacterium isolated from a pelagic redoxcline, and an emended description of the genus Sulfurimonas.</title>
        <authorList>
            <person name="Wang S."/>
            <person name="Jiang L."/>
            <person name="Shao S."/>
        </authorList>
    </citation>
    <scope>NUCLEOTIDE SEQUENCE [LARGE SCALE GENOMIC DNA]</scope>
    <source>
        <strain evidence="2 3">GYSZ_1</strain>
    </source>
</reference>
<keyword evidence="1" id="KW-0067">ATP-binding</keyword>
<comment type="pathway">
    <text evidence="1">Cell wall biogenesis; peptidoglycan recycling.</text>
</comment>
<comment type="pathway">
    <text evidence="1">Amino-sugar metabolism; 1,6-anhydro-N-acetylmuramate degradation.</text>
</comment>
<keyword evidence="1 2" id="KW-0808">Transferase</keyword>
<evidence type="ECO:0000256" key="1">
    <source>
        <dbReference type="HAMAP-Rule" id="MF_01270"/>
    </source>
</evidence>
<keyword evidence="1 2" id="KW-0418">Kinase</keyword>
<dbReference type="Gene3D" id="3.30.420.40">
    <property type="match status" value="2"/>
</dbReference>
<dbReference type="SUPFAM" id="SSF53067">
    <property type="entry name" value="Actin-like ATPase domain"/>
    <property type="match status" value="1"/>
</dbReference>
<dbReference type="PANTHER" id="PTHR30605">
    <property type="entry name" value="ANHYDRO-N-ACETYLMURAMIC ACID KINASE"/>
    <property type="match status" value="1"/>
</dbReference>
<dbReference type="InterPro" id="IPR043129">
    <property type="entry name" value="ATPase_NBD"/>
</dbReference>
<evidence type="ECO:0000313" key="3">
    <source>
        <dbReference type="Proteomes" id="UP000326944"/>
    </source>
</evidence>
<dbReference type="GO" id="GO:0006040">
    <property type="term" value="P:amino sugar metabolic process"/>
    <property type="evidence" value="ECO:0007669"/>
    <property type="project" value="InterPro"/>
</dbReference>
<dbReference type="Pfam" id="PF03702">
    <property type="entry name" value="AnmK"/>
    <property type="match status" value="1"/>
</dbReference>
<comment type="function">
    <text evidence="1">Catalyzes the specific phosphorylation of 1,6-anhydro-N-acetylmuramic acid (anhMurNAc) with the simultaneous cleavage of the 1,6-anhydro ring, generating MurNAc-6-P. Is required for the utilization of anhMurNAc either imported from the medium or derived from its own cell wall murein, and thus plays a role in cell wall recycling.</text>
</comment>
<dbReference type="UniPathway" id="UPA00343"/>
<dbReference type="HAMAP" id="MF_01270">
    <property type="entry name" value="AnhMurNAc_kinase"/>
    <property type="match status" value="1"/>
</dbReference>
<keyword evidence="1" id="KW-0119">Carbohydrate metabolism</keyword>
<dbReference type="PANTHER" id="PTHR30605:SF0">
    <property type="entry name" value="ANHYDRO-N-ACETYLMURAMIC ACID KINASE"/>
    <property type="match status" value="1"/>
</dbReference>
<dbReference type="OrthoDB" id="9763949at2"/>
<comment type="catalytic activity">
    <reaction evidence="1">
        <text>1,6-anhydro-N-acetyl-beta-muramate + ATP + H2O = N-acetyl-D-muramate 6-phosphate + ADP + H(+)</text>
        <dbReference type="Rhea" id="RHEA:24952"/>
        <dbReference type="ChEBI" id="CHEBI:15377"/>
        <dbReference type="ChEBI" id="CHEBI:15378"/>
        <dbReference type="ChEBI" id="CHEBI:30616"/>
        <dbReference type="ChEBI" id="CHEBI:58690"/>
        <dbReference type="ChEBI" id="CHEBI:58722"/>
        <dbReference type="ChEBI" id="CHEBI:456216"/>
        <dbReference type="EC" id="2.7.1.170"/>
    </reaction>
</comment>